<reference evidence="2 3" key="1">
    <citation type="submission" date="2015-10" db="EMBL/GenBank/DDBJ databases">
        <title>Metagenome-Assembled Genomes uncover a global brackish microbiome.</title>
        <authorList>
            <person name="Hugerth L.W."/>
            <person name="Larsson J."/>
            <person name="Alneberg J."/>
            <person name="Lindh M.V."/>
            <person name="Legrand C."/>
            <person name="Pinhassi J."/>
            <person name="Andersson A.F."/>
        </authorList>
    </citation>
    <scope>NUCLEOTIDE SEQUENCE [LARGE SCALE GENOMIC DNA]</scope>
    <source>
        <strain evidence="2">BACL2 MAG-121001-bin67</strain>
    </source>
</reference>
<comment type="pathway">
    <text evidence="1">Amino-sugar metabolism; 1,6-anhydro-N-acetylmuramate degradation.</text>
</comment>
<comment type="pathway">
    <text evidence="1">Cell wall biogenesis; peptidoglycan recycling.</text>
</comment>
<dbReference type="GO" id="GO:0016773">
    <property type="term" value="F:phosphotransferase activity, alcohol group as acceptor"/>
    <property type="evidence" value="ECO:0007669"/>
    <property type="project" value="UniProtKB-UniRule"/>
</dbReference>
<dbReference type="Gene3D" id="3.30.420.40">
    <property type="match status" value="2"/>
</dbReference>
<keyword evidence="1" id="KW-0418">Kinase</keyword>
<dbReference type="AlphaFoldDB" id="A0A0R2P5M7"/>
<sequence length="388" mass="41561">MKVIGMISGTSFDGIDVALVDLQEGEGVISIELIDFESVQYTRELRSKIAKAMPPQSVDMQMVCELDTQIGQAFADAASKILSRNKVKADLVVSHGQTLYHWIENNKALGTLQLGEPTWIAQEIGAPVLSNIRSRDVAAGGHGAPLVSTLDQLMFGNSEGAVAALNLGGISNITITGSGLIPIAYDIGPANGLLDAAILEHSKGQIAFDKDSELAKAGSVDQKILAKLLDEPYYKLPAPKSTGKELFHLPYLLEYFGPVSSWKINNVMRTLLELTIETVAQEVEKFSVSHMYVHGGGTANPLMMSRLKERLVGVDVNPMSVLGLDPRHKEAVTFAVIGFLSWHGVPASVISCTGAASAEILGSITFGNKPLKLPEPKANRKYSAVIAN</sequence>
<dbReference type="GO" id="GO:0097175">
    <property type="term" value="P:1,6-anhydro-N-acetyl-beta-muramic acid catabolic process"/>
    <property type="evidence" value="ECO:0007669"/>
    <property type="project" value="UniProtKB-UniRule"/>
</dbReference>
<keyword evidence="1" id="KW-0547">Nucleotide-binding</keyword>
<comment type="similarity">
    <text evidence="1">Belongs to the anhydro-N-acetylmuramic acid kinase family.</text>
</comment>
<evidence type="ECO:0000256" key="1">
    <source>
        <dbReference type="HAMAP-Rule" id="MF_01270"/>
    </source>
</evidence>
<comment type="function">
    <text evidence="1">Catalyzes the specific phosphorylation of 1,6-anhydro-N-acetylmuramic acid (anhMurNAc) with the simultaneous cleavage of the 1,6-anhydro ring, generating MurNAc-6-P. Is required for the utilization of anhMurNAc either imported from the medium or derived from its own cell wall murein, and thus plays a role in cell wall recycling.</text>
</comment>
<dbReference type="PANTHER" id="PTHR30605:SF0">
    <property type="entry name" value="ANHYDRO-N-ACETYLMURAMIC ACID KINASE"/>
    <property type="match status" value="1"/>
</dbReference>
<dbReference type="GO" id="GO:0006040">
    <property type="term" value="P:amino sugar metabolic process"/>
    <property type="evidence" value="ECO:0007669"/>
    <property type="project" value="InterPro"/>
</dbReference>
<name>A0A0R2P5M7_9ACTN</name>
<feature type="binding site" evidence="1">
    <location>
        <begin position="9"/>
        <end position="16"/>
    </location>
    <ligand>
        <name>ATP</name>
        <dbReference type="ChEBI" id="CHEBI:30616"/>
    </ligand>
</feature>
<keyword evidence="1" id="KW-0119">Carbohydrate metabolism</keyword>
<dbReference type="GO" id="GO:0005524">
    <property type="term" value="F:ATP binding"/>
    <property type="evidence" value="ECO:0007669"/>
    <property type="project" value="UniProtKB-UniRule"/>
</dbReference>
<dbReference type="UniPathway" id="UPA00343"/>
<keyword evidence="1" id="KW-0067">ATP-binding</keyword>
<comment type="caution">
    <text evidence="2">The sequence shown here is derived from an EMBL/GenBank/DDBJ whole genome shotgun (WGS) entry which is preliminary data.</text>
</comment>
<dbReference type="InterPro" id="IPR043129">
    <property type="entry name" value="ATPase_NBD"/>
</dbReference>
<dbReference type="InterPro" id="IPR005338">
    <property type="entry name" value="Anhydro_N_Ac-Mur_kinase"/>
</dbReference>
<dbReference type="GO" id="GO:0016301">
    <property type="term" value="F:kinase activity"/>
    <property type="evidence" value="ECO:0007669"/>
    <property type="project" value="UniProtKB-KW"/>
</dbReference>
<comment type="catalytic activity">
    <reaction evidence="1">
        <text>1,6-anhydro-N-acetyl-beta-muramate + ATP + H2O = N-acetyl-D-muramate 6-phosphate + ADP + H(+)</text>
        <dbReference type="Rhea" id="RHEA:24952"/>
        <dbReference type="ChEBI" id="CHEBI:15377"/>
        <dbReference type="ChEBI" id="CHEBI:15378"/>
        <dbReference type="ChEBI" id="CHEBI:30616"/>
        <dbReference type="ChEBI" id="CHEBI:58690"/>
        <dbReference type="ChEBI" id="CHEBI:58722"/>
        <dbReference type="ChEBI" id="CHEBI:456216"/>
        <dbReference type="EC" id="2.7.1.170"/>
    </reaction>
</comment>
<dbReference type="EMBL" id="LIAW01000001">
    <property type="protein sequence ID" value="KRO33368.1"/>
    <property type="molecule type" value="Genomic_DNA"/>
</dbReference>
<dbReference type="PANTHER" id="PTHR30605">
    <property type="entry name" value="ANHYDRO-N-ACETYLMURAMIC ACID KINASE"/>
    <property type="match status" value="1"/>
</dbReference>
<dbReference type="HAMAP" id="MF_01270">
    <property type="entry name" value="AnhMurNAc_kinase"/>
    <property type="match status" value="1"/>
</dbReference>
<dbReference type="SUPFAM" id="SSF53067">
    <property type="entry name" value="Actin-like ATPase domain"/>
    <property type="match status" value="1"/>
</dbReference>
<protein>
    <recommendedName>
        <fullName evidence="1">Anhydro-N-acetylmuramic acid kinase</fullName>
        <ecNumber evidence="1">2.7.1.170</ecNumber>
    </recommendedName>
    <alternativeName>
        <fullName evidence="1">AnhMurNAc kinase</fullName>
    </alternativeName>
</protein>
<gene>
    <name evidence="1" type="primary">anmK</name>
    <name evidence="2" type="ORF">ABR64_00850</name>
</gene>
<keyword evidence="1" id="KW-0808">Transferase</keyword>
<dbReference type="NCBIfam" id="NF007146">
    <property type="entry name" value="PRK09585.2-6"/>
    <property type="match status" value="1"/>
</dbReference>
<dbReference type="Pfam" id="PF03702">
    <property type="entry name" value="AnmK"/>
    <property type="match status" value="1"/>
</dbReference>
<proteinExistence type="inferred from homology"/>
<organism evidence="2 3">
    <name type="scientific">Actinobacteria bacterium BACL2 MAG-121001-bin67</name>
    <dbReference type="NCBI Taxonomy" id="1655572"/>
    <lineage>
        <taxon>Bacteria</taxon>
        <taxon>Bacillati</taxon>
        <taxon>Actinomycetota</taxon>
        <taxon>Actinomycetes</taxon>
        <taxon>Actinomycetes incertae sedis</taxon>
        <taxon>ac1 cluster</taxon>
    </lineage>
</organism>
<dbReference type="Proteomes" id="UP000053349">
    <property type="component" value="Unassembled WGS sequence"/>
</dbReference>
<accession>A0A0R2P5M7</accession>
<dbReference type="GO" id="GO:0009254">
    <property type="term" value="P:peptidoglycan turnover"/>
    <property type="evidence" value="ECO:0007669"/>
    <property type="project" value="UniProtKB-UniRule"/>
</dbReference>
<evidence type="ECO:0000313" key="3">
    <source>
        <dbReference type="Proteomes" id="UP000053349"/>
    </source>
</evidence>
<evidence type="ECO:0000313" key="2">
    <source>
        <dbReference type="EMBL" id="KRO33368.1"/>
    </source>
</evidence>
<dbReference type="UniPathway" id="UPA00544"/>
<dbReference type="EC" id="2.7.1.170" evidence="1"/>